<name>A0ABQ6QFG5_9GAMM</name>
<dbReference type="EMBL" id="BTRJ01000034">
    <property type="protein sequence ID" value="GMR28805.1"/>
    <property type="molecule type" value="Genomic_DNA"/>
</dbReference>
<evidence type="ECO:0000313" key="3">
    <source>
        <dbReference type="Proteomes" id="UP001306668"/>
    </source>
</evidence>
<keyword evidence="1" id="KW-0472">Membrane</keyword>
<feature type="transmembrane region" description="Helical" evidence="1">
    <location>
        <begin position="125"/>
        <end position="143"/>
    </location>
</feature>
<dbReference type="RefSeq" id="WP_338167989.1">
    <property type="nucleotide sequence ID" value="NZ_BTRJ01000034.1"/>
</dbReference>
<feature type="transmembrane region" description="Helical" evidence="1">
    <location>
        <begin position="44"/>
        <end position="68"/>
    </location>
</feature>
<accession>A0ABQ6QFG5</accession>
<reference evidence="3" key="1">
    <citation type="submission" date="2023-07" db="EMBL/GenBank/DDBJ databases">
        <title>Genome sequence of Stenotrophomonas sp. Alg010 isolated from Sargassum waste.</title>
        <authorList>
            <person name="Mohapatra"/>
            <person name="B.R."/>
        </authorList>
    </citation>
    <scope>NUCLEOTIDE SEQUENCE [LARGE SCALE GENOMIC DNA]</scope>
    <source>
        <strain evidence="3">Alg010</strain>
    </source>
</reference>
<evidence type="ECO:0008006" key="4">
    <source>
        <dbReference type="Google" id="ProtNLM"/>
    </source>
</evidence>
<organism evidence="2 3">
    <name type="scientific">Stenotrophomonas sepilia</name>
    <dbReference type="NCBI Taxonomy" id="2860290"/>
    <lineage>
        <taxon>Bacteria</taxon>
        <taxon>Pseudomonadati</taxon>
        <taxon>Pseudomonadota</taxon>
        <taxon>Gammaproteobacteria</taxon>
        <taxon>Lysobacterales</taxon>
        <taxon>Lysobacteraceae</taxon>
        <taxon>Stenotrophomonas</taxon>
        <taxon>Stenotrophomonas maltophilia group</taxon>
    </lineage>
</organism>
<feature type="transmembrane region" description="Helical" evidence="1">
    <location>
        <begin position="21"/>
        <end position="38"/>
    </location>
</feature>
<evidence type="ECO:0000256" key="1">
    <source>
        <dbReference type="SAM" id="Phobius"/>
    </source>
</evidence>
<gene>
    <name evidence="2" type="ORF">STENOSP10_30260</name>
</gene>
<sequence length="149" mass="16925">MAYTRQEFMELRKQHNEMYDKFAYFLLAVTGAAIGFGIQKLDGLTMSVPSLICIAAVCVWVLSFYVGIRRIQATMVTLQINAEVATFLREDCESRLSQEQILKAERAATQALESSNRRNSRLMRAQLRLLIGGVLLFVAWRVLQMMGVN</sequence>
<protein>
    <recommendedName>
        <fullName evidence="4">Transmembrane protein</fullName>
    </recommendedName>
</protein>
<keyword evidence="1" id="KW-0812">Transmembrane</keyword>
<comment type="caution">
    <text evidence="2">The sequence shown here is derived from an EMBL/GenBank/DDBJ whole genome shotgun (WGS) entry which is preliminary data.</text>
</comment>
<keyword evidence="1" id="KW-1133">Transmembrane helix</keyword>
<dbReference type="Proteomes" id="UP001306668">
    <property type="component" value="Unassembled WGS sequence"/>
</dbReference>
<keyword evidence="3" id="KW-1185">Reference proteome</keyword>
<proteinExistence type="predicted"/>
<evidence type="ECO:0000313" key="2">
    <source>
        <dbReference type="EMBL" id="GMR28805.1"/>
    </source>
</evidence>